<keyword evidence="11" id="KW-0157">Chromophore</keyword>
<evidence type="ECO:0000256" key="13">
    <source>
        <dbReference type="ARBA" id="ARBA00023243"/>
    </source>
</evidence>
<keyword evidence="8" id="KW-0460">Magnesium</keyword>
<keyword evidence="17" id="KW-1185">Reference proteome</keyword>
<feature type="domain" description="Antenna complex alpha/beta subunit" evidence="15">
    <location>
        <begin position="14"/>
        <end position="47"/>
    </location>
</feature>
<keyword evidence="13" id="KW-0437">Light-harvesting polypeptide</keyword>
<dbReference type="RefSeq" id="WP_132976516.1">
    <property type="nucleotide sequence ID" value="NZ_SMAO01000003.1"/>
</dbReference>
<evidence type="ECO:0000256" key="11">
    <source>
        <dbReference type="ARBA" id="ARBA00022991"/>
    </source>
</evidence>
<dbReference type="OrthoDB" id="7362610at2"/>
<protein>
    <submittedName>
        <fullName evidence="16">Light-harvesting complex 1 alpha chain</fullName>
    </submittedName>
</protein>
<evidence type="ECO:0000256" key="12">
    <source>
        <dbReference type="ARBA" id="ARBA00023136"/>
    </source>
</evidence>
<evidence type="ECO:0000256" key="7">
    <source>
        <dbReference type="ARBA" id="ARBA00022723"/>
    </source>
</evidence>
<organism evidence="16 17">
    <name type="scientific">Thiobaca trueperi</name>
    <dbReference type="NCBI Taxonomy" id="127458"/>
    <lineage>
        <taxon>Bacteria</taxon>
        <taxon>Pseudomonadati</taxon>
        <taxon>Pseudomonadota</taxon>
        <taxon>Gammaproteobacteria</taxon>
        <taxon>Chromatiales</taxon>
        <taxon>Chromatiaceae</taxon>
        <taxon>Thiobaca</taxon>
    </lineage>
</organism>
<proteinExistence type="predicted"/>
<evidence type="ECO:0000259" key="15">
    <source>
        <dbReference type="Pfam" id="PF00556"/>
    </source>
</evidence>
<name>A0A4R3N092_9GAMM</name>
<evidence type="ECO:0000313" key="16">
    <source>
        <dbReference type="EMBL" id="TCT22114.1"/>
    </source>
</evidence>
<dbReference type="Pfam" id="PF00556">
    <property type="entry name" value="LHC"/>
    <property type="match status" value="1"/>
</dbReference>
<dbReference type="Gene3D" id="4.10.220.20">
    <property type="entry name" value="Light-harvesting complex"/>
    <property type="match status" value="1"/>
</dbReference>
<evidence type="ECO:0000256" key="14">
    <source>
        <dbReference type="SAM" id="Phobius"/>
    </source>
</evidence>
<keyword evidence="7" id="KW-0479">Metal-binding</keyword>
<dbReference type="GO" id="GO:0042314">
    <property type="term" value="F:bacteriochlorophyll binding"/>
    <property type="evidence" value="ECO:0007669"/>
    <property type="project" value="UniProtKB-KW"/>
</dbReference>
<comment type="function">
    <text evidence="1">Antenna complexes are light-harvesting systems, which transfer the excitation energy to the reaction centers.</text>
</comment>
<dbReference type="EMBL" id="SMAO01000003">
    <property type="protein sequence ID" value="TCT22114.1"/>
    <property type="molecule type" value="Genomic_DNA"/>
</dbReference>
<feature type="transmembrane region" description="Helical" evidence="14">
    <location>
        <begin position="30"/>
        <end position="52"/>
    </location>
</feature>
<keyword evidence="9" id="KW-0076">Bacteriochlorophyll</keyword>
<keyword evidence="3" id="KW-1003">Cell membrane</keyword>
<evidence type="ECO:0000256" key="8">
    <source>
        <dbReference type="ARBA" id="ARBA00022842"/>
    </source>
</evidence>
<dbReference type="NCBIfam" id="NF040861">
    <property type="entry name" value="pufA_517_ASD"/>
    <property type="match status" value="1"/>
</dbReference>
<evidence type="ECO:0000256" key="1">
    <source>
        <dbReference type="ARBA" id="ARBA00002455"/>
    </source>
</evidence>
<comment type="subcellular location">
    <subcellularLocation>
        <location evidence="2">Cell membrane</location>
    </subcellularLocation>
</comment>
<accession>A0A4R3N092</accession>
<dbReference type="Proteomes" id="UP000295717">
    <property type="component" value="Unassembled WGS sequence"/>
</dbReference>
<dbReference type="GO" id="GO:0046872">
    <property type="term" value="F:metal ion binding"/>
    <property type="evidence" value="ECO:0007669"/>
    <property type="project" value="UniProtKB-KW"/>
</dbReference>
<dbReference type="InterPro" id="IPR000066">
    <property type="entry name" value="Antenna_a/b"/>
</dbReference>
<evidence type="ECO:0000256" key="3">
    <source>
        <dbReference type="ARBA" id="ARBA00022475"/>
    </source>
</evidence>
<evidence type="ECO:0000313" key="17">
    <source>
        <dbReference type="Proteomes" id="UP000295717"/>
    </source>
</evidence>
<dbReference type="InterPro" id="IPR035889">
    <property type="entry name" value="Light-harvesting_complex"/>
</dbReference>
<keyword evidence="10 14" id="KW-1133">Transmembrane helix</keyword>
<dbReference type="InterPro" id="IPR018332">
    <property type="entry name" value="Antenna_alpha"/>
</dbReference>
<keyword evidence="5" id="KW-0042">Antenna complex</keyword>
<dbReference type="SUPFAM" id="SSF56918">
    <property type="entry name" value="Light-harvesting complex subunits"/>
    <property type="match status" value="1"/>
</dbReference>
<dbReference type="GO" id="GO:0005886">
    <property type="term" value="C:plasma membrane"/>
    <property type="evidence" value="ECO:0007669"/>
    <property type="project" value="UniProtKB-SubCell"/>
</dbReference>
<reference evidence="16 17" key="1">
    <citation type="submission" date="2019-03" db="EMBL/GenBank/DDBJ databases">
        <title>Genomic Encyclopedia of Type Strains, Phase IV (KMG-IV): sequencing the most valuable type-strain genomes for metagenomic binning, comparative biology and taxonomic classification.</title>
        <authorList>
            <person name="Goeker M."/>
        </authorList>
    </citation>
    <scope>NUCLEOTIDE SEQUENCE [LARGE SCALE GENOMIC DNA]</scope>
    <source>
        <strain evidence="16 17">DSM 13587</strain>
    </source>
</reference>
<keyword evidence="6 14" id="KW-0812">Transmembrane</keyword>
<evidence type="ECO:0000256" key="4">
    <source>
        <dbReference type="ARBA" id="ARBA00022494"/>
    </source>
</evidence>
<gene>
    <name evidence="16" type="ORF">EDC35_103212</name>
</gene>
<evidence type="ECO:0000256" key="9">
    <source>
        <dbReference type="ARBA" id="ARBA00022956"/>
    </source>
</evidence>
<dbReference type="GO" id="GO:0019684">
    <property type="term" value="P:photosynthesis, light reaction"/>
    <property type="evidence" value="ECO:0007669"/>
    <property type="project" value="InterPro"/>
</dbReference>
<sequence>MSDHLAGPKNPADDWKIWLVVNPSIWLMPIFYALLTLAISVHAVVFAVGLGWN</sequence>
<evidence type="ECO:0000256" key="6">
    <source>
        <dbReference type="ARBA" id="ARBA00022692"/>
    </source>
</evidence>
<evidence type="ECO:0000256" key="10">
    <source>
        <dbReference type="ARBA" id="ARBA00022989"/>
    </source>
</evidence>
<dbReference type="AlphaFoldDB" id="A0A4R3N092"/>
<evidence type="ECO:0000256" key="2">
    <source>
        <dbReference type="ARBA" id="ARBA00004236"/>
    </source>
</evidence>
<keyword evidence="4" id="KW-0148">Chlorophyll</keyword>
<dbReference type="GO" id="GO:0030077">
    <property type="term" value="C:plasma membrane light-harvesting complex"/>
    <property type="evidence" value="ECO:0007669"/>
    <property type="project" value="InterPro"/>
</dbReference>
<evidence type="ECO:0000256" key="5">
    <source>
        <dbReference type="ARBA" id="ARBA00022549"/>
    </source>
</evidence>
<comment type="caution">
    <text evidence="16">The sequence shown here is derived from an EMBL/GenBank/DDBJ whole genome shotgun (WGS) entry which is preliminary data.</text>
</comment>
<keyword evidence="12 14" id="KW-0472">Membrane</keyword>